<keyword evidence="7 10" id="KW-0560">Oxidoreductase</keyword>
<dbReference type="EMBL" id="AP012320">
    <property type="protein sequence ID" value="BAL96237.1"/>
    <property type="molecule type" value="Genomic_DNA"/>
</dbReference>
<evidence type="ECO:0000256" key="3">
    <source>
        <dbReference type="ARBA" id="ARBA00013014"/>
    </source>
</evidence>
<comment type="catalytic activity">
    <reaction evidence="9 10">
        <text>(R)-pantoate + NADP(+) = 2-dehydropantoate + NADPH + H(+)</text>
        <dbReference type="Rhea" id="RHEA:16233"/>
        <dbReference type="ChEBI" id="CHEBI:11561"/>
        <dbReference type="ChEBI" id="CHEBI:15378"/>
        <dbReference type="ChEBI" id="CHEBI:15980"/>
        <dbReference type="ChEBI" id="CHEBI:57783"/>
        <dbReference type="ChEBI" id="CHEBI:58349"/>
        <dbReference type="EC" id="1.1.1.169"/>
    </reaction>
</comment>
<dbReference type="EC" id="1.1.1.169" evidence="3 10"/>
<dbReference type="InterPro" id="IPR013328">
    <property type="entry name" value="6PGD_dom2"/>
</dbReference>
<dbReference type="PANTHER" id="PTHR21708:SF45">
    <property type="entry name" value="2-DEHYDROPANTOATE 2-REDUCTASE"/>
    <property type="match status" value="1"/>
</dbReference>
<name>I0HTA0_RUBGI</name>
<dbReference type="NCBIfam" id="NF005089">
    <property type="entry name" value="PRK06522.1-4"/>
    <property type="match status" value="1"/>
</dbReference>
<gene>
    <name evidence="13" type="primary">apbA</name>
    <name evidence="13" type="synonym">panE</name>
    <name evidence="13" type="ordered locus">RGE_28980</name>
</gene>
<comment type="similarity">
    <text evidence="2 10">Belongs to the ketopantoate reductase family.</text>
</comment>
<dbReference type="InterPro" id="IPR036291">
    <property type="entry name" value="NAD(P)-bd_dom_sf"/>
</dbReference>
<organism evidence="13 14">
    <name type="scientific">Rubrivivax gelatinosus (strain NBRC 100245 / IL144)</name>
    <dbReference type="NCBI Taxonomy" id="983917"/>
    <lineage>
        <taxon>Bacteria</taxon>
        <taxon>Pseudomonadati</taxon>
        <taxon>Pseudomonadota</taxon>
        <taxon>Betaproteobacteria</taxon>
        <taxon>Burkholderiales</taxon>
        <taxon>Sphaerotilaceae</taxon>
        <taxon>Rubrivivax</taxon>
    </lineage>
</organism>
<dbReference type="Gene3D" id="3.40.50.720">
    <property type="entry name" value="NAD(P)-binding Rossmann-like Domain"/>
    <property type="match status" value="1"/>
</dbReference>
<accession>I0HTA0</accession>
<dbReference type="PANTHER" id="PTHR21708">
    <property type="entry name" value="PROBABLE 2-DEHYDROPANTOATE 2-REDUCTASE"/>
    <property type="match status" value="1"/>
</dbReference>
<feature type="domain" description="Ketopantoate reductase C-terminal" evidence="12">
    <location>
        <begin position="197"/>
        <end position="316"/>
    </location>
</feature>
<dbReference type="InterPro" id="IPR008927">
    <property type="entry name" value="6-PGluconate_DH-like_C_sf"/>
</dbReference>
<dbReference type="HOGENOM" id="CLU_031468_6_1_4"/>
<dbReference type="Pfam" id="PF02558">
    <property type="entry name" value="ApbA"/>
    <property type="match status" value="1"/>
</dbReference>
<feature type="domain" description="Ketopantoate reductase N-terminal" evidence="11">
    <location>
        <begin position="3"/>
        <end position="169"/>
    </location>
</feature>
<dbReference type="PATRIC" id="fig|983917.3.peg.2826"/>
<keyword evidence="14" id="KW-1185">Reference proteome</keyword>
<evidence type="ECO:0000313" key="13">
    <source>
        <dbReference type="EMBL" id="BAL96237.1"/>
    </source>
</evidence>
<evidence type="ECO:0000256" key="5">
    <source>
        <dbReference type="ARBA" id="ARBA00022655"/>
    </source>
</evidence>
<dbReference type="GO" id="GO:0015940">
    <property type="term" value="P:pantothenate biosynthetic process"/>
    <property type="evidence" value="ECO:0007669"/>
    <property type="project" value="UniProtKB-UniPathway"/>
</dbReference>
<dbReference type="NCBIfam" id="TIGR00745">
    <property type="entry name" value="apbA_panE"/>
    <property type="match status" value="1"/>
</dbReference>
<keyword evidence="5 10" id="KW-0566">Pantothenate biosynthesis</keyword>
<evidence type="ECO:0000256" key="10">
    <source>
        <dbReference type="RuleBase" id="RU362068"/>
    </source>
</evidence>
<dbReference type="Proteomes" id="UP000007883">
    <property type="component" value="Chromosome"/>
</dbReference>
<dbReference type="Gene3D" id="1.10.1040.10">
    <property type="entry name" value="N-(1-d-carboxylethyl)-l-norvaline Dehydrogenase, domain 2"/>
    <property type="match status" value="1"/>
</dbReference>
<evidence type="ECO:0000256" key="8">
    <source>
        <dbReference type="ARBA" id="ARBA00032024"/>
    </source>
</evidence>
<dbReference type="UniPathway" id="UPA00028">
    <property type="reaction ID" value="UER00004"/>
</dbReference>
<evidence type="ECO:0000256" key="4">
    <source>
        <dbReference type="ARBA" id="ARBA00019465"/>
    </source>
</evidence>
<proteinExistence type="inferred from homology"/>
<evidence type="ECO:0000259" key="12">
    <source>
        <dbReference type="Pfam" id="PF08546"/>
    </source>
</evidence>
<evidence type="ECO:0000313" key="14">
    <source>
        <dbReference type="Proteomes" id="UP000007883"/>
    </source>
</evidence>
<dbReference type="AlphaFoldDB" id="I0HTA0"/>
<evidence type="ECO:0000256" key="1">
    <source>
        <dbReference type="ARBA" id="ARBA00004994"/>
    </source>
</evidence>
<dbReference type="SUPFAM" id="SSF51735">
    <property type="entry name" value="NAD(P)-binding Rossmann-fold domains"/>
    <property type="match status" value="1"/>
</dbReference>
<comment type="function">
    <text evidence="10">Catalyzes the NADPH-dependent reduction of ketopantoate into pantoic acid.</text>
</comment>
<dbReference type="RefSeq" id="WP_014429098.1">
    <property type="nucleotide sequence ID" value="NC_017075.1"/>
</dbReference>
<dbReference type="GO" id="GO:0008677">
    <property type="term" value="F:2-dehydropantoate 2-reductase activity"/>
    <property type="evidence" value="ECO:0007669"/>
    <property type="project" value="UniProtKB-EC"/>
</dbReference>
<evidence type="ECO:0000256" key="7">
    <source>
        <dbReference type="ARBA" id="ARBA00023002"/>
    </source>
</evidence>
<dbReference type="InterPro" id="IPR013332">
    <property type="entry name" value="KPR_N"/>
</dbReference>
<dbReference type="FunFam" id="1.10.1040.10:FF:000017">
    <property type="entry name" value="2-dehydropantoate 2-reductase"/>
    <property type="match status" value="1"/>
</dbReference>
<keyword evidence="6 10" id="KW-0521">NADP</keyword>
<sequence length="326" mass="33321">MKVCILGAGAIGGFIGTRLAARGQAKVSALARGATLDALRRHGWRLQQGGESIQAPCAAVSADAAELGVQDLVVIAVKGPALTQVARGIAPLIGPQTVVLPAMNGVPWWFGHGVAALGDAPLEAVDPGGIVGAAIPFETVLGCVVHAAAFTSEPGLVVHKMGAGLIVGEPAGGASARVDTVAALLREAGFDVTASADVRRDVWYKLWGNLTMNPVSAITGATADRVLADPLVRAFCSQAMGEAAAIGALVGCPIGQTPEDRHAITARLGAFKTSMLQDVEAGRPVELDAIVGAVRELGQRLGQPTPAIDALFGLARLFARERGLYQ</sequence>
<evidence type="ECO:0000256" key="2">
    <source>
        <dbReference type="ARBA" id="ARBA00007870"/>
    </source>
</evidence>
<protein>
    <recommendedName>
        <fullName evidence="4 10">2-dehydropantoate 2-reductase</fullName>
        <ecNumber evidence="3 10">1.1.1.169</ecNumber>
    </recommendedName>
    <alternativeName>
        <fullName evidence="8 10">Ketopantoate reductase</fullName>
    </alternativeName>
</protein>
<dbReference type="InterPro" id="IPR051402">
    <property type="entry name" value="KPR-Related"/>
</dbReference>
<dbReference type="eggNOG" id="COG1893">
    <property type="taxonomic scope" value="Bacteria"/>
</dbReference>
<evidence type="ECO:0000256" key="6">
    <source>
        <dbReference type="ARBA" id="ARBA00022857"/>
    </source>
</evidence>
<evidence type="ECO:0000256" key="9">
    <source>
        <dbReference type="ARBA" id="ARBA00048793"/>
    </source>
</evidence>
<dbReference type="SUPFAM" id="SSF48179">
    <property type="entry name" value="6-phosphogluconate dehydrogenase C-terminal domain-like"/>
    <property type="match status" value="1"/>
</dbReference>
<dbReference type="InterPro" id="IPR003710">
    <property type="entry name" value="ApbA"/>
</dbReference>
<dbReference type="STRING" id="983917.RGE_28980"/>
<evidence type="ECO:0000259" key="11">
    <source>
        <dbReference type="Pfam" id="PF02558"/>
    </source>
</evidence>
<dbReference type="Pfam" id="PF08546">
    <property type="entry name" value="ApbA_C"/>
    <property type="match status" value="1"/>
</dbReference>
<dbReference type="GO" id="GO:0005737">
    <property type="term" value="C:cytoplasm"/>
    <property type="evidence" value="ECO:0007669"/>
    <property type="project" value="TreeGrafter"/>
</dbReference>
<dbReference type="KEGG" id="rge:RGE_28980"/>
<comment type="pathway">
    <text evidence="1 10">Cofactor biosynthesis; (R)-pantothenate biosynthesis; (R)-pantoate from 3-methyl-2-oxobutanoate: step 2/2.</text>
</comment>
<dbReference type="InterPro" id="IPR013752">
    <property type="entry name" value="KPA_reductase"/>
</dbReference>
<reference evidence="13 14" key="1">
    <citation type="journal article" date="2012" name="J. Bacteriol.">
        <title>Complete genome sequence of phototrophic betaproteobacterium Rubrivivax gelatinosus IL144.</title>
        <authorList>
            <person name="Nagashima S."/>
            <person name="Kamimura A."/>
            <person name="Shimizu T."/>
            <person name="Nakamura-isaki S."/>
            <person name="Aono E."/>
            <person name="Sakamoto K."/>
            <person name="Ichikawa N."/>
            <person name="Nakazawa H."/>
            <person name="Sekine M."/>
            <person name="Yamazaki S."/>
            <person name="Fujita N."/>
            <person name="Shimada K."/>
            <person name="Hanada S."/>
            <person name="Nagashima K.V.P."/>
        </authorList>
    </citation>
    <scope>NUCLEOTIDE SEQUENCE [LARGE SCALE GENOMIC DNA]</scope>
    <source>
        <strain evidence="14">NBRC 100245 / IL144</strain>
    </source>
</reference>